<protein>
    <recommendedName>
        <fullName evidence="1">NADH:flavin oxidoreductase/NADH oxidase N-terminal domain-containing protein</fullName>
    </recommendedName>
</protein>
<accession>A0AAD7BGD4</accession>
<dbReference type="InterPro" id="IPR013785">
    <property type="entry name" value="Aldolase_TIM"/>
</dbReference>
<name>A0AAD7BGD4_9AGAR</name>
<feature type="domain" description="NADH:flavin oxidoreductase/NADH oxidase N-terminal" evidence="1">
    <location>
        <begin position="7"/>
        <end position="341"/>
    </location>
</feature>
<dbReference type="GO" id="GO:0010181">
    <property type="term" value="F:FMN binding"/>
    <property type="evidence" value="ECO:0007669"/>
    <property type="project" value="InterPro"/>
</dbReference>
<proteinExistence type="predicted"/>
<evidence type="ECO:0000313" key="2">
    <source>
        <dbReference type="EMBL" id="KAJ7620228.1"/>
    </source>
</evidence>
<dbReference type="Proteomes" id="UP001221142">
    <property type="component" value="Unassembled WGS sequence"/>
</dbReference>
<dbReference type="InterPro" id="IPR001155">
    <property type="entry name" value="OxRdtase_FMN_N"/>
</dbReference>
<evidence type="ECO:0000259" key="1">
    <source>
        <dbReference type="Pfam" id="PF00724"/>
    </source>
</evidence>
<dbReference type="InterPro" id="IPR045247">
    <property type="entry name" value="Oye-like"/>
</dbReference>
<dbReference type="PANTHER" id="PTHR22893">
    <property type="entry name" value="NADH OXIDOREDUCTASE-RELATED"/>
    <property type="match status" value="1"/>
</dbReference>
<dbReference type="EMBL" id="JARKIF010000017">
    <property type="protein sequence ID" value="KAJ7620228.1"/>
    <property type="molecule type" value="Genomic_DNA"/>
</dbReference>
<dbReference type="SUPFAM" id="SSF51395">
    <property type="entry name" value="FMN-linked oxidoreductases"/>
    <property type="match status" value="1"/>
</dbReference>
<keyword evidence="3" id="KW-1185">Reference proteome</keyword>
<dbReference type="Gene3D" id="3.20.20.70">
    <property type="entry name" value="Aldolase class I"/>
    <property type="match status" value="1"/>
</dbReference>
<sequence>MASTTRLFQPMQVGPLQLKHRIVLAPLTRCRAGNPGHVPHNPLMKEYYTQRASTPGTLLITEATHIAPRASGVPHIPGIWSEEQIAAWKQITDSVHDAGSYIFLQVWAMGRAADPNGLRMEDPSLPYVSASNVNLGRIQEAPRPLTVAEIQEYVELFRQAAKNAVRAGFDGTSGANGYLIDQFTQDVTNRRSDDYGGSVQNRVRFAMKVIGAVANAIGANRTAIRISPCSTFNEMRMVDPVPTFAHLVSEIKTLYPDLAYLHLIEPRVSGDDDATEMQPPDSNDFLREIWGPNKIISAGGYTRESAIVRAEANANEAICFGRAFLANPDLPLRLLKDLPLNKADRATFYKFESVDGYTDYPSNSPR</sequence>
<dbReference type="PANTHER" id="PTHR22893:SF91">
    <property type="entry name" value="NADPH DEHYDROGENASE 2-RELATED"/>
    <property type="match status" value="1"/>
</dbReference>
<reference evidence="2" key="1">
    <citation type="submission" date="2023-03" db="EMBL/GenBank/DDBJ databases">
        <title>Massive genome expansion in bonnet fungi (Mycena s.s.) driven by repeated elements and novel gene families across ecological guilds.</title>
        <authorList>
            <consortium name="Lawrence Berkeley National Laboratory"/>
            <person name="Harder C.B."/>
            <person name="Miyauchi S."/>
            <person name="Viragh M."/>
            <person name="Kuo A."/>
            <person name="Thoen E."/>
            <person name="Andreopoulos B."/>
            <person name="Lu D."/>
            <person name="Skrede I."/>
            <person name="Drula E."/>
            <person name="Henrissat B."/>
            <person name="Morin E."/>
            <person name="Kohler A."/>
            <person name="Barry K."/>
            <person name="LaButti K."/>
            <person name="Morin E."/>
            <person name="Salamov A."/>
            <person name="Lipzen A."/>
            <person name="Mereny Z."/>
            <person name="Hegedus B."/>
            <person name="Baldrian P."/>
            <person name="Stursova M."/>
            <person name="Weitz H."/>
            <person name="Taylor A."/>
            <person name="Grigoriev I.V."/>
            <person name="Nagy L.G."/>
            <person name="Martin F."/>
            <person name="Kauserud H."/>
        </authorList>
    </citation>
    <scope>NUCLEOTIDE SEQUENCE</scope>
    <source>
        <strain evidence="2">9284</strain>
    </source>
</reference>
<dbReference type="Pfam" id="PF00724">
    <property type="entry name" value="Oxidored_FMN"/>
    <property type="match status" value="1"/>
</dbReference>
<dbReference type="CDD" id="cd02933">
    <property type="entry name" value="OYE_like_FMN"/>
    <property type="match status" value="1"/>
</dbReference>
<dbReference type="GO" id="GO:0003959">
    <property type="term" value="F:NADPH dehydrogenase activity"/>
    <property type="evidence" value="ECO:0007669"/>
    <property type="project" value="TreeGrafter"/>
</dbReference>
<comment type="caution">
    <text evidence="2">The sequence shown here is derived from an EMBL/GenBank/DDBJ whole genome shotgun (WGS) entry which is preliminary data.</text>
</comment>
<dbReference type="AlphaFoldDB" id="A0AAD7BGD4"/>
<evidence type="ECO:0000313" key="3">
    <source>
        <dbReference type="Proteomes" id="UP001221142"/>
    </source>
</evidence>
<gene>
    <name evidence="2" type="ORF">FB45DRAFT_754645</name>
</gene>
<organism evidence="2 3">
    <name type="scientific">Roridomyces roridus</name>
    <dbReference type="NCBI Taxonomy" id="1738132"/>
    <lineage>
        <taxon>Eukaryota</taxon>
        <taxon>Fungi</taxon>
        <taxon>Dikarya</taxon>
        <taxon>Basidiomycota</taxon>
        <taxon>Agaricomycotina</taxon>
        <taxon>Agaricomycetes</taxon>
        <taxon>Agaricomycetidae</taxon>
        <taxon>Agaricales</taxon>
        <taxon>Marasmiineae</taxon>
        <taxon>Mycenaceae</taxon>
        <taxon>Roridomyces</taxon>
    </lineage>
</organism>